<dbReference type="Proteomes" id="UP001620514">
    <property type="component" value="Unassembled WGS sequence"/>
</dbReference>
<proteinExistence type="predicted"/>
<gene>
    <name evidence="1" type="ORF">ABH943_001569</name>
</gene>
<evidence type="ECO:0000313" key="1">
    <source>
        <dbReference type="EMBL" id="MFK4441554.1"/>
    </source>
</evidence>
<sequence>METKPGEPPRGADILRHSPRADYILHTLRIGPHKSKKQKQAWKQAKKQARKQAKKQARKQAVWAGF</sequence>
<protein>
    <submittedName>
        <fullName evidence="1">Uncharacterized protein</fullName>
    </submittedName>
</protein>
<name>A0ABW8MDZ9_9BURK</name>
<evidence type="ECO:0000313" key="2">
    <source>
        <dbReference type="Proteomes" id="UP001620514"/>
    </source>
</evidence>
<dbReference type="RefSeq" id="WP_404605471.1">
    <property type="nucleotide sequence ID" value="NZ_JBIYDN010000004.1"/>
</dbReference>
<accession>A0ABW8MDZ9</accession>
<reference evidence="1 2" key="1">
    <citation type="submission" date="2024-10" db="EMBL/GenBank/DDBJ databases">
        <authorList>
            <person name="Deangelis K."/>
            <person name="Huntemann M."/>
            <person name="Clum A."/>
            <person name="Wang J."/>
            <person name="Palaniappan K."/>
            <person name="Ritter S."/>
            <person name="Chen I.-M."/>
            <person name="Stamatis D."/>
            <person name="Reddy T."/>
            <person name="O'Malley R."/>
            <person name="Daum C."/>
            <person name="Ng V."/>
            <person name="Ivanova N."/>
            <person name="Kyrpides N."/>
            <person name="Woyke T."/>
        </authorList>
    </citation>
    <scope>NUCLEOTIDE SEQUENCE [LARGE SCALE GENOMIC DNA]</scope>
    <source>
        <strain evidence="1 2">GAS97</strain>
    </source>
</reference>
<organism evidence="1 2">
    <name type="scientific">Caballeronia udeis</name>
    <dbReference type="NCBI Taxonomy" id="1232866"/>
    <lineage>
        <taxon>Bacteria</taxon>
        <taxon>Pseudomonadati</taxon>
        <taxon>Pseudomonadota</taxon>
        <taxon>Betaproteobacteria</taxon>
        <taxon>Burkholderiales</taxon>
        <taxon>Burkholderiaceae</taxon>
        <taxon>Caballeronia</taxon>
    </lineage>
</organism>
<dbReference type="EMBL" id="JBIYDN010000004">
    <property type="protein sequence ID" value="MFK4441554.1"/>
    <property type="molecule type" value="Genomic_DNA"/>
</dbReference>
<keyword evidence="2" id="KW-1185">Reference proteome</keyword>
<reference evidence="1 2" key="2">
    <citation type="submission" date="2024-11" db="EMBL/GenBank/DDBJ databases">
        <title>Using genomics to understand microbial adaptation to soil warming.</title>
        <authorList>
            <person name="Deangelis K.M. PhD."/>
        </authorList>
    </citation>
    <scope>NUCLEOTIDE SEQUENCE [LARGE SCALE GENOMIC DNA]</scope>
    <source>
        <strain evidence="1 2">GAS97</strain>
    </source>
</reference>
<comment type="caution">
    <text evidence="1">The sequence shown here is derived from an EMBL/GenBank/DDBJ whole genome shotgun (WGS) entry which is preliminary data.</text>
</comment>